<dbReference type="RefSeq" id="WP_081153247.1">
    <property type="nucleotide sequence ID" value="NZ_LVYD01000064.1"/>
</dbReference>
<gene>
    <name evidence="1" type="ORF">A3860_33705</name>
</gene>
<evidence type="ECO:0000313" key="1">
    <source>
        <dbReference type="EMBL" id="OQP60337.1"/>
    </source>
</evidence>
<proteinExistence type="predicted"/>
<reference evidence="1 2" key="1">
    <citation type="submission" date="2016-03" db="EMBL/GenBank/DDBJ databases">
        <title>Niastella vici sp. nov., isolated from farmland soil.</title>
        <authorList>
            <person name="Chen L."/>
            <person name="Wang D."/>
            <person name="Yang S."/>
            <person name="Wang G."/>
        </authorList>
    </citation>
    <scope>NUCLEOTIDE SEQUENCE [LARGE SCALE GENOMIC DNA]</scope>
    <source>
        <strain evidence="1 2">DJ57</strain>
    </source>
</reference>
<comment type="caution">
    <text evidence="1">The sequence shown here is derived from an EMBL/GenBank/DDBJ whole genome shotgun (WGS) entry which is preliminary data.</text>
</comment>
<dbReference type="STRING" id="1703345.A3860_33705"/>
<organism evidence="1 2">
    <name type="scientific">Niastella vici</name>
    <dbReference type="NCBI Taxonomy" id="1703345"/>
    <lineage>
        <taxon>Bacteria</taxon>
        <taxon>Pseudomonadati</taxon>
        <taxon>Bacteroidota</taxon>
        <taxon>Chitinophagia</taxon>
        <taxon>Chitinophagales</taxon>
        <taxon>Chitinophagaceae</taxon>
        <taxon>Niastella</taxon>
    </lineage>
</organism>
<dbReference type="AlphaFoldDB" id="A0A1V9FPW2"/>
<keyword evidence="2" id="KW-1185">Reference proteome</keyword>
<dbReference type="Proteomes" id="UP000192796">
    <property type="component" value="Unassembled WGS sequence"/>
</dbReference>
<name>A0A1V9FPW2_9BACT</name>
<dbReference type="EMBL" id="LVYD01000064">
    <property type="protein sequence ID" value="OQP60337.1"/>
    <property type="molecule type" value="Genomic_DNA"/>
</dbReference>
<accession>A0A1V9FPW2</accession>
<evidence type="ECO:0000313" key="2">
    <source>
        <dbReference type="Proteomes" id="UP000192796"/>
    </source>
</evidence>
<sequence length="62" mass="7260">MSNSKKDKVKNTQSPKLTLEEISSEEWVSALSPEQKEELIDFVYELSLFLYNSYSEEDEKQP</sequence>
<protein>
    <submittedName>
        <fullName evidence="1">Uncharacterized protein</fullName>
    </submittedName>
</protein>